<dbReference type="EMBL" id="ML742136">
    <property type="protein sequence ID" value="KAE8149080.1"/>
    <property type="molecule type" value="Genomic_DNA"/>
</dbReference>
<dbReference type="OrthoDB" id="2151789at2759"/>
<dbReference type="InterPro" id="IPR016166">
    <property type="entry name" value="FAD-bd_PCMH"/>
</dbReference>
<proteinExistence type="inferred from homology"/>
<gene>
    <name evidence="6" type="ORF">BDV25DRAFT_168076</name>
</gene>
<dbReference type="GO" id="GO:0016491">
    <property type="term" value="F:oxidoreductase activity"/>
    <property type="evidence" value="ECO:0007669"/>
    <property type="project" value="UniProtKB-KW"/>
</dbReference>
<dbReference type="PANTHER" id="PTHR42973">
    <property type="entry name" value="BINDING OXIDOREDUCTASE, PUTATIVE (AFU_ORTHOLOGUE AFUA_1G17690)-RELATED"/>
    <property type="match status" value="1"/>
</dbReference>
<keyword evidence="7" id="KW-1185">Reference proteome</keyword>
<keyword evidence="4" id="KW-0560">Oxidoreductase</keyword>
<name>A0A5N6TS00_ASPAV</name>
<dbReference type="PROSITE" id="PS51387">
    <property type="entry name" value="FAD_PCMH"/>
    <property type="match status" value="1"/>
</dbReference>
<evidence type="ECO:0000256" key="1">
    <source>
        <dbReference type="ARBA" id="ARBA00005466"/>
    </source>
</evidence>
<dbReference type="GO" id="GO:0071949">
    <property type="term" value="F:FAD binding"/>
    <property type="evidence" value="ECO:0007669"/>
    <property type="project" value="InterPro"/>
</dbReference>
<comment type="similarity">
    <text evidence="1">Belongs to the oxygen-dependent FAD-linked oxidoreductase family.</text>
</comment>
<evidence type="ECO:0000313" key="6">
    <source>
        <dbReference type="EMBL" id="KAE8149080.1"/>
    </source>
</evidence>
<organism evidence="6 7">
    <name type="scientific">Aspergillus avenaceus</name>
    <dbReference type="NCBI Taxonomy" id="36643"/>
    <lineage>
        <taxon>Eukaryota</taxon>
        <taxon>Fungi</taxon>
        <taxon>Dikarya</taxon>
        <taxon>Ascomycota</taxon>
        <taxon>Pezizomycotina</taxon>
        <taxon>Eurotiomycetes</taxon>
        <taxon>Eurotiomycetidae</taxon>
        <taxon>Eurotiales</taxon>
        <taxon>Aspergillaceae</taxon>
        <taxon>Aspergillus</taxon>
        <taxon>Aspergillus subgen. Circumdati</taxon>
    </lineage>
</organism>
<dbReference type="InterPro" id="IPR036318">
    <property type="entry name" value="FAD-bd_PCMH-like_sf"/>
</dbReference>
<evidence type="ECO:0000256" key="2">
    <source>
        <dbReference type="ARBA" id="ARBA00022630"/>
    </source>
</evidence>
<dbReference type="Pfam" id="PF01565">
    <property type="entry name" value="FAD_binding_4"/>
    <property type="match status" value="1"/>
</dbReference>
<dbReference type="InterPro" id="IPR050416">
    <property type="entry name" value="FAD-linked_Oxidoreductase"/>
</dbReference>
<feature type="domain" description="FAD-binding PCMH-type" evidence="5">
    <location>
        <begin position="78"/>
        <end position="257"/>
    </location>
</feature>
<dbReference type="Gene3D" id="3.30.465.10">
    <property type="match status" value="1"/>
</dbReference>
<reference evidence="6 7" key="1">
    <citation type="submission" date="2019-04" db="EMBL/GenBank/DDBJ databases">
        <title>Friends and foes A comparative genomics study of 23 Aspergillus species from section Flavi.</title>
        <authorList>
            <consortium name="DOE Joint Genome Institute"/>
            <person name="Kjaerbolling I."/>
            <person name="Vesth T."/>
            <person name="Frisvad J.C."/>
            <person name="Nybo J.L."/>
            <person name="Theobald S."/>
            <person name="Kildgaard S."/>
            <person name="Isbrandt T."/>
            <person name="Kuo A."/>
            <person name="Sato A."/>
            <person name="Lyhne E.K."/>
            <person name="Kogle M.E."/>
            <person name="Wiebenga A."/>
            <person name="Kun R.S."/>
            <person name="Lubbers R.J."/>
            <person name="Makela M.R."/>
            <person name="Barry K."/>
            <person name="Chovatia M."/>
            <person name="Clum A."/>
            <person name="Daum C."/>
            <person name="Haridas S."/>
            <person name="He G."/>
            <person name="LaButti K."/>
            <person name="Lipzen A."/>
            <person name="Mondo S."/>
            <person name="Riley R."/>
            <person name="Salamov A."/>
            <person name="Simmons B.A."/>
            <person name="Magnuson J.K."/>
            <person name="Henrissat B."/>
            <person name="Mortensen U.H."/>
            <person name="Larsen T.O."/>
            <person name="Devries R.P."/>
            <person name="Grigoriev I.V."/>
            <person name="Machida M."/>
            <person name="Baker S.E."/>
            <person name="Andersen M.R."/>
        </authorList>
    </citation>
    <scope>NUCLEOTIDE SEQUENCE [LARGE SCALE GENOMIC DNA]</scope>
    <source>
        <strain evidence="6 7">IBT 18842</strain>
    </source>
</reference>
<evidence type="ECO:0000313" key="7">
    <source>
        <dbReference type="Proteomes" id="UP000325780"/>
    </source>
</evidence>
<sequence length="504" mass="54562">MAATVPTYLSVSGATLAQAHSSFELDNFNITTALKNYSINISTIPAQQGSEYPSRATACQTACNTLKTLYSTDKVLVHGVNPYTNFTNSFWSAQQAEVHPHCVFKPSSNRDVAITVLLSRLTSCPFQGSSNSPGGITIWFKNLSEVTLNEDQSVASIGPGNTWGKVYRALEPYGLAVVGGRLASIGVGGLITGGGISFHSNLYGWALDNVESYEVVTASGQIVIASVTQHPDLYWGLRGGGNNLGLVTKFNLYTIPFVNAFIKAARAAPSDGKAQQWVVYAPVQGTNIASTELTYAEDIADPAIFAPYMNITALSDTRKSTSLAQLCEEIDAGSPNGLREMYWPIATHLDQSFALWVARRFFEAVPRIANVSGAQPGLGQQAITEPILANMTKAGGNALGLDASRGPLLLMHLTCWWQHAGDDAAISSFMHDFWETVQVEAEKRGIAHRYIYMNYASQFQNVIAGYGVESNARLRDVATTYDPHGVFQKLQPGYFKLEGSPVQY</sequence>
<protein>
    <recommendedName>
        <fullName evidence="5">FAD-binding PCMH-type domain-containing protein</fullName>
    </recommendedName>
</protein>
<dbReference type="PANTHER" id="PTHR42973:SF34">
    <property type="entry name" value="FAD BINDING DOMAIN PROTEIN (AFU_ORTHOLOGUE AFUA_3G02770)"/>
    <property type="match status" value="1"/>
</dbReference>
<keyword evidence="3" id="KW-0274">FAD</keyword>
<evidence type="ECO:0000256" key="3">
    <source>
        <dbReference type="ARBA" id="ARBA00022827"/>
    </source>
</evidence>
<dbReference type="InterPro" id="IPR016169">
    <property type="entry name" value="FAD-bd_PCMH_sub2"/>
</dbReference>
<evidence type="ECO:0000256" key="4">
    <source>
        <dbReference type="ARBA" id="ARBA00023002"/>
    </source>
</evidence>
<dbReference type="InterPro" id="IPR006094">
    <property type="entry name" value="Oxid_FAD_bind_N"/>
</dbReference>
<dbReference type="AlphaFoldDB" id="A0A5N6TS00"/>
<evidence type="ECO:0000259" key="5">
    <source>
        <dbReference type="PROSITE" id="PS51387"/>
    </source>
</evidence>
<keyword evidence="2" id="KW-0285">Flavoprotein</keyword>
<dbReference type="SUPFAM" id="SSF56176">
    <property type="entry name" value="FAD-binding/transporter-associated domain-like"/>
    <property type="match status" value="1"/>
</dbReference>
<accession>A0A5N6TS00</accession>
<dbReference type="Proteomes" id="UP000325780">
    <property type="component" value="Unassembled WGS sequence"/>
</dbReference>